<gene>
    <name evidence="1" type="ORF">SK128_023505</name>
</gene>
<reference evidence="1 2" key="1">
    <citation type="submission" date="2023-11" db="EMBL/GenBank/DDBJ databases">
        <title>Halocaridina rubra genome assembly.</title>
        <authorList>
            <person name="Smith C."/>
        </authorList>
    </citation>
    <scope>NUCLEOTIDE SEQUENCE [LARGE SCALE GENOMIC DNA]</scope>
    <source>
        <strain evidence="1">EP-1</strain>
        <tissue evidence="1">Whole</tissue>
    </source>
</reference>
<protein>
    <submittedName>
        <fullName evidence="1">Uncharacterized protein</fullName>
    </submittedName>
</protein>
<organism evidence="1 2">
    <name type="scientific">Halocaridina rubra</name>
    <name type="common">Hawaiian red shrimp</name>
    <dbReference type="NCBI Taxonomy" id="373956"/>
    <lineage>
        <taxon>Eukaryota</taxon>
        <taxon>Metazoa</taxon>
        <taxon>Ecdysozoa</taxon>
        <taxon>Arthropoda</taxon>
        <taxon>Crustacea</taxon>
        <taxon>Multicrustacea</taxon>
        <taxon>Malacostraca</taxon>
        <taxon>Eumalacostraca</taxon>
        <taxon>Eucarida</taxon>
        <taxon>Decapoda</taxon>
        <taxon>Pleocyemata</taxon>
        <taxon>Caridea</taxon>
        <taxon>Atyoidea</taxon>
        <taxon>Atyidae</taxon>
        <taxon>Halocaridina</taxon>
    </lineage>
</organism>
<keyword evidence="2" id="KW-1185">Reference proteome</keyword>
<dbReference type="EMBL" id="JAXCGZ010007734">
    <property type="protein sequence ID" value="KAK7078623.1"/>
    <property type="molecule type" value="Genomic_DNA"/>
</dbReference>
<accession>A0AAN9A8L4</accession>
<dbReference type="AlphaFoldDB" id="A0AAN9A8L4"/>
<evidence type="ECO:0000313" key="1">
    <source>
        <dbReference type="EMBL" id="KAK7078623.1"/>
    </source>
</evidence>
<name>A0AAN9A8L4_HALRR</name>
<evidence type="ECO:0000313" key="2">
    <source>
        <dbReference type="Proteomes" id="UP001381693"/>
    </source>
</evidence>
<sequence>MTPNTFLSHEVESSGQLYPVELNEELEVAIFGKRFRSDEQEGKPLVAALLVCKNGAVLAVHRKKSKVLPVLCHHCERTLWVGIVKDNDKCAIAVVSREGVIRIAVPSSTMSSATLIDLAKNTRTCNLHWHEETLSISPFVSIAHENMIFISDGSTSRLSVVKITSDSNVEHKFHKLPYCGIINANILGNDRLELVTCDGRIYRCAWESLLEKINSIKDVPKSKDNETFSSIEKIMTGIKTCTELMEKEGRAAQDLDTYLNQLGLATRLLTEPKKDIFIPTVKVVQSTEQRNSYSALLSLKNNLNEFTLEGKWWKLSVCVPGPSNSHMVCCRLDSHHFRNSICVSVPLPKIDIENLFTPIRISCSLILGHYYTLQPVCQTLACYADVNIFHFLSHKHIVSFSDGHIVDFNLFIQNKALTASSEALKQANVLPNPHCQTTLSFTANESNMSLFLSLLKLNSLSPDNFDNDLINNHFQLWYNDIPVSIHYTQQDGSILVTISGPHAPLVLSAKSVIANLITKSGTVPSRVTIPSEVYNHAQQSRQLLEFELHGATTAFAVGHLHHTMTKMLSQLPL</sequence>
<comment type="caution">
    <text evidence="1">The sequence shown here is derived from an EMBL/GenBank/DDBJ whole genome shotgun (WGS) entry which is preliminary data.</text>
</comment>
<proteinExistence type="predicted"/>
<dbReference type="Proteomes" id="UP001381693">
    <property type="component" value="Unassembled WGS sequence"/>
</dbReference>